<dbReference type="EMBL" id="UOGJ01000106">
    <property type="protein sequence ID" value="VAX36669.1"/>
    <property type="molecule type" value="Genomic_DNA"/>
</dbReference>
<protein>
    <recommendedName>
        <fullName evidence="2">GNAT family N-acetyltransferase</fullName>
    </recommendedName>
</protein>
<feature type="non-terminal residue" evidence="1">
    <location>
        <position position="1"/>
    </location>
</feature>
<sequence>NNVEIFNKMGYNLIDTKNELSVDYYIMIKKKVPNKV</sequence>
<evidence type="ECO:0000313" key="1">
    <source>
        <dbReference type="EMBL" id="VAX36669.1"/>
    </source>
</evidence>
<name>A0A3B1D3D2_9ZZZZ</name>
<proteinExistence type="predicted"/>
<evidence type="ECO:0008006" key="2">
    <source>
        <dbReference type="Google" id="ProtNLM"/>
    </source>
</evidence>
<dbReference type="AlphaFoldDB" id="A0A3B1D3D2"/>
<accession>A0A3B1D3D2</accession>
<reference evidence="1" key="1">
    <citation type="submission" date="2018-06" db="EMBL/GenBank/DDBJ databases">
        <authorList>
            <person name="Zhirakovskaya E."/>
        </authorList>
    </citation>
    <scope>NUCLEOTIDE SEQUENCE</scope>
</reference>
<gene>
    <name evidence="1" type="ORF">MNBD_UNCLBAC01-1443</name>
</gene>
<organism evidence="1">
    <name type="scientific">hydrothermal vent metagenome</name>
    <dbReference type="NCBI Taxonomy" id="652676"/>
    <lineage>
        <taxon>unclassified sequences</taxon>
        <taxon>metagenomes</taxon>
        <taxon>ecological metagenomes</taxon>
    </lineage>
</organism>